<proteinExistence type="predicted"/>
<protein>
    <submittedName>
        <fullName evidence="1">Type II toxin-antitoxin system VapB family antitoxin</fullName>
    </submittedName>
</protein>
<name>A0A9Q4AKY1_9HYPH</name>
<evidence type="ECO:0000313" key="2">
    <source>
        <dbReference type="Proteomes" id="UP001060275"/>
    </source>
</evidence>
<evidence type="ECO:0000313" key="1">
    <source>
        <dbReference type="EMBL" id="MCP8885527.1"/>
    </source>
</evidence>
<dbReference type="InterPro" id="IPR019239">
    <property type="entry name" value="VapB_antitoxin"/>
</dbReference>
<organism evidence="1 2">
    <name type="scientific">Devosia ureilytica</name>
    <dbReference type="NCBI Taxonomy" id="2952754"/>
    <lineage>
        <taxon>Bacteria</taxon>
        <taxon>Pseudomonadati</taxon>
        <taxon>Pseudomonadota</taxon>
        <taxon>Alphaproteobacteria</taxon>
        <taxon>Hyphomicrobiales</taxon>
        <taxon>Devosiaceae</taxon>
        <taxon>Devosia</taxon>
    </lineage>
</organism>
<comment type="caution">
    <text evidence="1">The sequence shown here is derived from an EMBL/GenBank/DDBJ whole genome shotgun (WGS) entry which is preliminary data.</text>
</comment>
<dbReference type="RefSeq" id="WP_254673252.1">
    <property type="nucleotide sequence ID" value="NZ_JAMWDU010000001.1"/>
</dbReference>
<keyword evidence="2" id="KW-1185">Reference proteome</keyword>
<gene>
    <name evidence="1" type="ORF">NF348_00210</name>
</gene>
<dbReference type="Proteomes" id="UP001060275">
    <property type="component" value="Unassembled WGS sequence"/>
</dbReference>
<dbReference type="EMBL" id="JAMWDU010000001">
    <property type="protein sequence ID" value="MCP8885527.1"/>
    <property type="molecule type" value="Genomic_DNA"/>
</dbReference>
<reference evidence="1" key="1">
    <citation type="submission" date="2022-06" db="EMBL/GenBank/DDBJ databases">
        <title>Devosia sp. XJ19-45 genome assembly.</title>
        <authorList>
            <person name="Li B."/>
            <person name="Cai M."/>
            <person name="Nie G."/>
            <person name="Li W."/>
        </authorList>
    </citation>
    <scope>NUCLEOTIDE SEQUENCE</scope>
    <source>
        <strain evidence="1">XJ19-45</strain>
    </source>
</reference>
<dbReference type="Pfam" id="PF09957">
    <property type="entry name" value="VapB_antitoxin"/>
    <property type="match status" value="1"/>
</dbReference>
<dbReference type="AlphaFoldDB" id="A0A9Q4AKY1"/>
<sequence length="67" mass="7609">MRTTITIDDDLLAQAKESSGIEETSALVKVALREKLHREASRRLAALGGTMPYLEYTRQFRQEPESE</sequence>
<accession>A0A9Q4AKY1</accession>